<dbReference type="InterPro" id="IPR025338">
    <property type="entry name" value="DUF4244"/>
</dbReference>
<evidence type="ECO:0000313" key="3">
    <source>
        <dbReference type="Proteomes" id="UP000659223"/>
    </source>
</evidence>
<feature type="region of interest" description="Disordered" evidence="1">
    <location>
        <begin position="34"/>
        <end position="59"/>
    </location>
</feature>
<sequence>MSGVTVSGVKVVAVRTGEKTMVLRGMPGRRVRREAPLLRSSARVPSRSGQGARRRWRRAPARPRLWPAAWPNGRPWALADADAGMSTAEYAVGTVAACALAAVLYKVVTSGAVSAALQGLIGRALNAPF</sequence>
<accession>A0ABQ2ZCF0</accession>
<dbReference type="Pfam" id="PF14029">
    <property type="entry name" value="DUF4244"/>
    <property type="match status" value="1"/>
</dbReference>
<organism evidence="2 3">
    <name type="scientific">Streptomyces hiroshimensis</name>
    <dbReference type="NCBI Taxonomy" id="66424"/>
    <lineage>
        <taxon>Bacteria</taxon>
        <taxon>Bacillati</taxon>
        <taxon>Actinomycetota</taxon>
        <taxon>Actinomycetes</taxon>
        <taxon>Kitasatosporales</taxon>
        <taxon>Streptomycetaceae</taxon>
        <taxon>Streptomyces</taxon>
    </lineage>
</organism>
<reference evidence="3" key="1">
    <citation type="journal article" date="2019" name="Int. J. Syst. Evol. Microbiol.">
        <title>The Global Catalogue of Microorganisms (GCM) 10K type strain sequencing project: providing services to taxonomists for standard genome sequencing and annotation.</title>
        <authorList>
            <consortium name="The Broad Institute Genomics Platform"/>
            <consortium name="The Broad Institute Genome Sequencing Center for Infectious Disease"/>
            <person name="Wu L."/>
            <person name="Ma J."/>
        </authorList>
    </citation>
    <scope>NUCLEOTIDE SEQUENCE [LARGE SCALE GENOMIC DNA]</scope>
    <source>
        <strain evidence="3">JCM 4586</strain>
    </source>
</reference>
<evidence type="ECO:0000256" key="1">
    <source>
        <dbReference type="SAM" id="MobiDB-lite"/>
    </source>
</evidence>
<dbReference type="EMBL" id="BMUT01000020">
    <property type="protein sequence ID" value="GGY08707.1"/>
    <property type="molecule type" value="Genomic_DNA"/>
</dbReference>
<proteinExistence type="predicted"/>
<keyword evidence="3" id="KW-1185">Reference proteome</keyword>
<comment type="caution">
    <text evidence="2">The sequence shown here is derived from an EMBL/GenBank/DDBJ whole genome shotgun (WGS) entry which is preliminary data.</text>
</comment>
<evidence type="ECO:0000313" key="2">
    <source>
        <dbReference type="EMBL" id="GGY08707.1"/>
    </source>
</evidence>
<protein>
    <recommendedName>
        <fullName evidence="4">DUF4244 domain-containing protein</fullName>
    </recommendedName>
</protein>
<name>A0ABQ2ZCF0_9ACTN</name>
<evidence type="ECO:0008006" key="4">
    <source>
        <dbReference type="Google" id="ProtNLM"/>
    </source>
</evidence>
<gene>
    <name evidence="2" type="ORF">GCM10010324_64500</name>
</gene>
<dbReference type="Proteomes" id="UP000659223">
    <property type="component" value="Unassembled WGS sequence"/>
</dbReference>